<sequence>MDRRQFFKVLGLFGTSAIATWGSHGWLAKSLAIPPKPKRLVVIFLRGGIDGLNVVVPYGETDYYEARPTLAIPQPGKEKGALDLDGNFGLHPALSPLIPYWKEGTLGFVHACGSTDETRSHFDAQKYMESGTPGDKKTLEGWMNRVLAVLPGNTPVEAVSVGSNIPLILTGKESASNISFQGNAARKLPIDQDKIQSAFDQLYSNNDPLSLAYQEGRAARTTLLKQLEAEMEEANNGAPLPKGFAGETRQLASLMVRDPSIQLAFMDVGGWDTHANQGSSQGQLANRLKNLGEGLVTLVDRLGEIYADTTILVLSEFGRTVAENGNQGTDHGRGNVMWIFGGSLRGGQVYGQWPGLSKSERYEGRDLAITTDFRSVVSTVLLSQFGVKENQVSRIFPGYQPKQTLSLFA</sequence>
<accession>A0ABU5U2P5</accession>
<comment type="caution">
    <text evidence="1">The sequence shown here is derived from an EMBL/GenBank/DDBJ whole genome shotgun (WGS) entry which is preliminary data.</text>
</comment>
<organism evidence="1 2">
    <name type="scientific">Limnoraphis robusta CCNP1315</name>
    <dbReference type="NCBI Taxonomy" id="3110306"/>
    <lineage>
        <taxon>Bacteria</taxon>
        <taxon>Bacillati</taxon>
        <taxon>Cyanobacteriota</taxon>
        <taxon>Cyanophyceae</taxon>
        <taxon>Oscillatoriophycideae</taxon>
        <taxon>Oscillatoriales</taxon>
        <taxon>Sirenicapillariaceae</taxon>
        <taxon>Limnoraphis</taxon>
    </lineage>
</organism>
<gene>
    <name evidence="1" type="ORF">VB854_21245</name>
</gene>
<evidence type="ECO:0000313" key="2">
    <source>
        <dbReference type="Proteomes" id="UP001301728"/>
    </source>
</evidence>
<keyword evidence="2" id="KW-1185">Reference proteome</keyword>
<dbReference type="Proteomes" id="UP001301728">
    <property type="component" value="Unassembled WGS sequence"/>
</dbReference>
<dbReference type="EMBL" id="JAYGHT010000133">
    <property type="protein sequence ID" value="MEA5521468.1"/>
    <property type="molecule type" value="Genomic_DNA"/>
</dbReference>
<dbReference type="PANTHER" id="PTHR43737:SF1">
    <property type="entry name" value="DUF1501 DOMAIN-CONTAINING PROTEIN"/>
    <property type="match status" value="1"/>
</dbReference>
<protein>
    <submittedName>
        <fullName evidence="1">DUF1501 domain-containing protein</fullName>
    </submittedName>
</protein>
<dbReference type="RefSeq" id="WP_323274200.1">
    <property type="nucleotide sequence ID" value="NZ_JAYGHT010000133.1"/>
</dbReference>
<dbReference type="InterPro" id="IPR010869">
    <property type="entry name" value="DUF1501"/>
</dbReference>
<evidence type="ECO:0000313" key="1">
    <source>
        <dbReference type="EMBL" id="MEA5521468.1"/>
    </source>
</evidence>
<name>A0ABU5U2P5_9CYAN</name>
<proteinExistence type="predicted"/>
<reference evidence="1 2" key="1">
    <citation type="submission" date="2023-12" db="EMBL/GenBank/DDBJ databases">
        <title>Baltic Sea Cyanobacteria.</title>
        <authorList>
            <person name="Delbaje E."/>
            <person name="Fewer D.P."/>
            <person name="Shishido T.K."/>
        </authorList>
    </citation>
    <scope>NUCLEOTIDE SEQUENCE [LARGE SCALE GENOMIC DNA]</scope>
    <source>
        <strain evidence="1 2">CCNP 1315</strain>
    </source>
</reference>
<dbReference type="Pfam" id="PF07394">
    <property type="entry name" value="DUF1501"/>
    <property type="match status" value="1"/>
</dbReference>
<dbReference type="PANTHER" id="PTHR43737">
    <property type="entry name" value="BLL7424 PROTEIN"/>
    <property type="match status" value="1"/>
</dbReference>